<evidence type="ECO:0000313" key="3">
    <source>
        <dbReference type="EMBL" id="MEJ5865447.1"/>
    </source>
</evidence>
<gene>
    <name evidence="3" type="ORF">V7S98_19725</name>
</gene>
<name>A0ABU8QXP3_9PSED</name>
<dbReference type="InterPro" id="IPR017969">
    <property type="entry name" value="Heavy-metal-associated_CS"/>
</dbReference>
<keyword evidence="1" id="KW-0479">Metal-binding</keyword>
<dbReference type="PROSITE" id="PS50846">
    <property type="entry name" value="HMA_2"/>
    <property type="match status" value="1"/>
</dbReference>
<reference evidence="3 4" key="1">
    <citation type="submission" date="2024-02" db="EMBL/GenBank/DDBJ databases">
        <title>Identification of pathogenicity and growth-promoting function of Pseudomonas putida variant.</title>
        <authorList>
            <person name="Sun J."/>
        </authorList>
    </citation>
    <scope>NUCLEOTIDE SEQUENCE [LARGE SCALE GENOMIC DNA]</scope>
    <source>
        <strain evidence="3 4">A03</strain>
    </source>
</reference>
<evidence type="ECO:0000256" key="1">
    <source>
        <dbReference type="ARBA" id="ARBA00022723"/>
    </source>
</evidence>
<dbReference type="Proteomes" id="UP001380290">
    <property type="component" value="Unassembled WGS sequence"/>
</dbReference>
<dbReference type="Gene3D" id="3.30.70.100">
    <property type="match status" value="1"/>
</dbReference>
<evidence type="ECO:0000259" key="2">
    <source>
        <dbReference type="PROSITE" id="PS50846"/>
    </source>
</evidence>
<dbReference type="PROSITE" id="PS01047">
    <property type="entry name" value="HMA_1"/>
    <property type="match status" value="1"/>
</dbReference>
<dbReference type="InterPro" id="IPR036163">
    <property type="entry name" value="HMA_dom_sf"/>
</dbReference>
<dbReference type="Pfam" id="PF00403">
    <property type="entry name" value="HMA"/>
    <property type="match status" value="1"/>
</dbReference>
<dbReference type="EMBL" id="JBBHLC010000080">
    <property type="protein sequence ID" value="MEJ5865447.1"/>
    <property type="molecule type" value="Genomic_DNA"/>
</dbReference>
<sequence length="65" mass="7054">MQVFNVQGMTCGHCVKAVTRAVQEKDAAAQVEVDLAARQVRVRSVLEAPQLLAAIREEGYEAQVA</sequence>
<protein>
    <submittedName>
        <fullName evidence="3">Cation transporter</fullName>
    </submittedName>
</protein>
<proteinExistence type="predicted"/>
<dbReference type="SUPFAM" id="SSF55008">
    <property type="entry name" value="HMA, heavy metal-associated domain"/>
    <property type="match status" value="1"/>
</dbReference>
<accession>A0ABU8QXP3</accession>
<organism evidence="3 4">
    <name type="scientific">Pseudomonas farsensis</name>
    <dbReference type="NCBI Taxonomy" id="2745492"/>
    <lineage>
        <taxon>Bacteria</taxon>
        <taxon>Pseudomonadati</taxon>
        <taxon>Pseudomonadota</taxon>
        <taxon>Gammaproteobacteria</taxon>
        <taxon>Pseudomonadales</taxon>
        <taxon>Pseudomonadaceae</taxon>
        <taxon>Pseudomonas</taxon>
    </lineage>
</organism>
<keyword evidence="4" id="KW-1185">Reference proteome</keyword>
<dbReference type="RefSeq" id="WP_339600299.1">
    <property type="nucleotide sequence ID" value="NZ_JBBHLC010000080.1"/>
</dbReference>
<comment type="caution">
    <text evidence="3">The sequence shown here is derived from an EMBL/GenBank/DDBJ whole genome shotgun (WGS) entry which is preliminary data.</text>
</comment>
<dbReference type="InterPro" id="IPR006121">
    <property type="entry name" value="HMA_dom"/>
</dbReference>
<feature type="domain" description="HMA" evidence="2">
    <location>
        <begin position="1"/>
        <end position="63"/>
    </location>
</feature>
<evidence type="ECO:0000313" key="4">
    <source>
        <dbReference type="Proteomes" id="UP001380290"/>
    </source>
</evidence>
<dbReference type="CDD" id="cd00371">
    <property type="entry name" value="HMA"/>
    <property type="match status" value="1"/>
</dbReference>